<name>A0AC34GYR4_9BILA</name>
<evidence type="ECO:0000313" key="2">
    <source>
        <dbReference type="WBParaSite" id="ES5_v2.g9762.t1"/>
    </source>
</evidence>
<organism evidence="1 2">
    <name type="scientific">Panagrolaimus sp. ES5</name>
    <dbReference type="NCBI Taxonomy" id="591445"/>
    <lineage>
        <taxon>Eukaryota</taxon>
        <taxon>Metazoa</taxon>
        <taxon>Ecdysozoa</taxon>
        <taxon>Nematoda</taxon>
        <taxon>Chromadorea</taxon>
        <taxon>Rhabditida</taxon>
        <taxon>Tylenchina</taxon>
        <taxon>Panagrolaimomorpha</taxon>
        <taxon>Panagrolaimoidea</taxon>
        <taxon>Panagrolaimidae</taxon>
        <taxon>Panagrolaimus</taxon>
    </lineage>
</organism>
<accession>A0AC34GYR4</accession>
<sequence>MKCHKYFQHKKFPFFAVKDVEYDNFMKLWVVTPLDDHFPEGFVKIEKLQILWITESLKMAKLPVSRIISKTAVFDMKDLWLLEQNLLFDEFKLLTASGNVKFLRLDETKIKYENGDSVFIDELFEFLPNIEHITVFSHGPNLFSSNFASTFEKIDASKLKLVDLELSSFNDFEKFSKFMDQNPHVEYSIDFVHCKFSSEERLAFHNYVQRIIDAGLTEFPPPKIEFNGHINTQWEALRSLIRQYNDKHFLNP</sequence>
<reference evidence="2" key="1">
    <citation type="submission" date="2022-11" db="UniProtKB">
        <authorList>
            <consortium name="WormBaseParasite"/>
        </authorList>
    </citation>
    <scope>IDENTIFICATION</scope>
</reference>
<evidence type="ECO:0000313" key="1">
    <source>
        <dbReference type="Proteomes" id="UP000887579"/>
    </source>
</evidence>
<proteinExistence type="predicted"/>
<protein>
    <submittedName>
        <fullName evidence="2">DUF38 domain-containing protein</fullName>
    </submittedName>
</protein>
<dbReference type="WBParaSite" id="ES5_v2.g9762.t1">
    <property type="protein sequence ID" value="ES5_v2.g9762.t1"/>
    <property type="gene ID" value="ES5_v2.g9762"/>
</dbReference>
<dbReference type="Proteomes" id="UP000887579">
    <property type="component" value="Unplaced"/>
</dbReference>